<organism evidence="1 2">
    <name type="scientific">Choristoneura fumiferana</name>
    <name type="common">Spruce budworm moth</name>
    <name type="synonym">Archips fumiferana</name>
    <dbReference type="NCBI Taxonomy" id="7141"/>
    <lineage>
        <taxon>Eukaryota</taxon>
        <taxon>Metazoa</taxon>
        <taxon>Ecdysozoa</taxon>
        <taxon>Arthropoda</taxon>
        <taxon>Hexapoda</taxon>
        <taxon>Insecta</taxon>
        <taxon>Pterygota</taxon>
        <taxon>Neoptera</taxon>
        <taxon>Endopterygota</taxon>
        <taxon>Lepidoptera</taxon>
        <taxon>Glossata</taxon>
        <taxon>Ditrysia</taxon>
        <taxon>Tortricoidea</taxon>
        <taxon>Tortricidae</taxon>
        <taxon>Tortricinae</taxon>
        <taxon>Choristoneura</taxon>
    </lineage>
</organism>
<name>A0ACC0KHN9_CHOFU</name>
<sequence length="246" mass="28783">MHYRKPAKSVSDTPEIGFRTASRSLIMSKSFVHFTCCLMVVFTMCIDEGNGNWKKKYRENLQKDIAKFKEMAEKIEDEIEDFYDEYSDDWPKHEYFTDREEKALETADYSFNKNEVNDYGNNLNVSSTVIGNITNNLTRNEIPSTLRNTFSNGGAPKFDVIKEITSTEKANVVSSKWPKFEDILQDMGKKYDWKNDRWIKVKKKANQSSEENHLMSHERHKFSYKTVKLNRSKSRRNVVIAVTAVR</sequence>
<proteinExistence type="predicted"/>
<protein>
    <submittedName>
        <fullName evidence="1">Uncharacterized protein</fullName>
    </submittedName>
</protein>
<evidence type="ECO:0000313" key="1">
    <source>
        <dbReference type="EMBL" id="KAI8436008.1"/>
    </source>
</evidence>
<dbReference type="EMBL" id="CM046106">
    <property type="protein sequence ID" value="KAI8436008.1"/>
    <property type="molecule type" value="Genomic_DNA"/>
</dbReference>
<dbReference type="Proteomes" id="UP001064048">
    <property type="component" value="Chromosome 6"/>
</dbReference>
<comment type="caution">
    <text evidence="1">The sequence shown here is derived from an EMBL/GenBank/DDBJ whole genome shotgun (WGS) entry which is preliminary data.</text>
</comment>
<accession>A0ACC0KHN9</accession>
<gene>
    <name evidence="1" type="ORF">MSG28_004144</name>
</gene>
<keyword evidence="2" id="KW-1185">Reference proteome</keyword>
<evidence type="ECO:0000313" key="2">
    <source>
        <dbReference type="Proteomes" id="UP001064048"/>
    </source>
</evidence>
<reference evidence="1 2" key="1">
    <citation type="journal article" date="2022" name="Genome Biol. Evol.">
        <title>The Spruce Budworm Genome: Reconstructing the Evolutionary History of Antifreeze Proteins.</title>
        <authorList>
            <person name="Beliveau C."/>
            <person name="Gagne P."/>
            <person name="Picq S."/>
            <person name="Vernygora O."/>
            <person name="Keeling C.I."/>
            <person name="Pinkney K."/>
            <person name="Doucet D."/>
            <person name="Wen F."/>
            <person name="Johnston J.S."/>
            <person name="Maaroufi H."/>
            <person name="Boyle B."/>
            <person name="Laroche J."/>
            <person name="Dewar K."/>
            <person name="Juretic N."/>
            <person name="Blackburn G."/>
            <person name="Nisole A."/>
            <person name="Brunet B."/>
            <person name="Brandao M."/>
            <person name="Lumley L."/>
            <person name="Duan J."/>
            <person name="Quan G."/>
            <person name="Lucarotti C.J."/>
            <person name="Roe A.D."/>
            <person name="Sperling F.A.H."/>
            <person name="Levesque R.C."/>
            <person name="Cusson M."/>
        </authorList>
    </citation>
    <scope>NUCLEOTIDE SEQUENCE [LARGE SCALE GENOMIC DNA]</scope>
    <source>
        <strain evidence="1">Glfc:IPQL:Cfum</strain>
    </source>
</reference>